<reference evidence="1 2" key="1">
    <citation type="submission" date="2017-05" db="EMBL/GenBank/DDBJ databases">
        <title>Vagococcus spp. assemblies.</title>
        <authorList>
            <person name="Gulvik C.A."/>
        </authorList>
    </citation>
    <scope>NUCLEOTIDE SEQUENCE [LARGE SCALE GENOMIC DNA]</scope>
    <source>
        <strain evidence="1 2">SS1994</strain>
    </source>
</reference>
<organism evidence="1 2">
    <name type="scientific">Vagococcus bubulae</name>
    <dbReference type="NCBI Taxonomy" id="1977868"/>
    <lineage>
        <taxon>Bacteria</taxon>
        <taxon>Bacillati</taxon>
        <taxon>Bacillota</taxon>
        <taxon>Bacilli</taxon>
        <taxon>Lactobacillales</taxon>
        <taxon>Enterococcaceae</taxon>
        <taxon>Vagococcus</taxon>
    </lineage>
</organism>
<comment type="caution">
    <text evidence="1">The sequence shown here is derived from an EMBL/GenBank/DDBJ whole genome shotgun (WGS) entry which is preliminary data.</text>
</comment>
<accession>A0A429ZQ88</accession>
<protein>
    <submittedName>
        <fullName evidence="1">Uncharacterized protein</fullName>
    </submittedName>
</protein>
<evidence type="ECO:0000313" key="2">
    <source>
        <dbReference type="Proteomes" id="UP000288490"/>
    </source>
</evidence>
<dbReference type="AlphaFoldDB" id="A0A429ZQ88"/>
<sequence length="432" mass="51167">MEIKWCIDEYLRELGYWIESVEFLSSIPTKMTKDIADRLLEKDEELSNLDKRVNFYDEYGQTYIENLPQNNSAEMLKQFMKQELPVETFSSFCYLDAISDMIQQLQPTYRVYGYYHFIMDKMTVLDKKVFLEELVHYHKKGYTNFEIGEFCHGAPLPSSEIDLISHLGRPLLHIPYLKSFEYEEKYRYFDIVQVDGTKVFEKVTMENLALSLFSLIKKMPPSDIKQHFLDFQAEYEKPTNMTELTYYRYDTSERLLLTSKQDICSISELEESNEPGFEGEYRFSDSLDFRESSRVILTQDILNVLMDEFLGNKPKDITETLHDFSKIIVELADTLGVFITKKTRWLRGKWFMFNVELDGHGNISKFTRKRKNMMSYDAQNEHDTEANPTYPIEVVYDLTTKKEDQVLLREGDIAKLVTVLIDYYYKMFRNGK</sequence>
<name>A0A429ZQ88_9ENTE</name>
<evidence type="ECO:0000313" key="1">
    <source>
        <dbReference type="EMBL" id="RST95841.1"/>
    </source>
</evidence>
<dbReference type="EMBL" id="NGJT01000002">
    <property type="protein sequence ID" value="RST95841.1"/>
    <property type="molecule type" value="Genomic_DNA"/>
</dbReference>
<dbReference type="RefSeq" id="WP_125955944.1">
    <property type="nucleotide sequence ID" value="NZ_JAQEJV010000002.1"/>
</dbReference>
<dbReference type="Proteomes" id="UP000288490">
    <property type="component" value="Unassembled WGS sequence"/>
</dbReference>
<gene>
    <name evidence="1" type="ORF">CBF36_01350</name>
</gene>
<proteinExistence type="predicted"/>
<keyword evidence="2" id="KW-1185">Reference proteome</keyword>